<evidence type="ECO:0000256" key="5">
    <source>
        <dbReference type="PROSITE-ProRule" id="PRU01240"/>
    </source>
</evidence>
<dbReference type="PROSITE" id="PS51892">
    <property type="entry name" value="SUBTILASE"/>
    <property type="match status" value="1"/>
</dbReference>
<dbReference type="PANTHER" id="PTHR43399:SF4">
    <property type="entry name" value="CELL WALL-ASSOCIATED PROTEASE"/>
    <property type="match status" value="1"/>
</dbReference>
<proteinExistence type="inferred from homology"/>
<dbReference type="Pfam" id="PF00082">
    <property type="entry name" value="Peptidase_S8"/>
    <property type="match status" value="1"/>
</dbReference>
<dbReference type="InterPro" id="IPR051048">
    <property type="entry name" value="Peptidase_S8/S53_subtilisin"/>
</dbReference>
<reference evidence="7 8" key="1">
    <citation type="submission" date="2023-04" db="EMBL/GenBank/DDBJ databases">
        <title>Tenacibaculum tangerinum sp. nov., isolated from sea tidal flat of South Korea.</title>
        <authorList>
            <person name="Lee S.H."/>
            <person name="Kim J.-J."/>
        </authorList>
    </citation>
    <scope>NUCLEOTIDE SEQUENCE [LARGE SCALE GENOMIC DNA]</scope>
    <source>
        <strain evidence="7 8">GRR-S3-23</strain>
    </source>
</reference>
<keyword evidence="3 5" id="KW-0378">Hydrolase</keyword>
<dbReference type="RefSeq" id="WP_279650608.1">
    <property type="nucleotide sequence ID" value="NZ_CP122539.1"/>
</dbReference>
<dbReference type="PROSITE" id="PS51257">
    <property type="entry name" value="PROKAR_LIPOPROTEIN"/>
    <property type="match status" value="1"/>
</dbReference>
<dbReference type="InterPro" id="IPR036852">
    <property type="entry name" value="Peptidase_S8/S53_dom_sf"/>
</dbReference>
<dbReference type="PANTHER" id="PTHR43399">
    <property type="entry name" value="SUBTILISIN-RELATED"/>
    <property type="match status" value="1"/>
</dbReference>
<evidence type="ECO:0000256" key="3">
    <source>
        <dbReference type="ARBA" id="ARBA00022801"/>
    </source>
</evidence>
<dbReference type="Gene3D" id="3.40.50.200">
    <property type="entry name" value="Peptidase S8/S53 domain"/>
    <property type="match status" value="2"/>
</dbReference>
<evidence type="ECO:0000256" key="4">
    <source>
        <dbReference type="ARBA" id="ARBA00022825"/>
    </source>
</evidence>
<sequence length="549" mass="62875">MKKLIFLISIIFFVMSCSLSTKKNALIKISSISNLKEKGKIDKETIDKWEYKDIETDTLPGISLEKAYTTILKNKQPKKVIVAVLDSQVDINNKSFLGHIWTNTNEILGNNIDDDRNNYIDDVHGWNFLGNTKGSNITNANYEYVRIVRKYNNQFRNKKESEIDQELLPTFLKYEKARITLESEYTKKTRRVKFGEIILQDFLNAKEALKKYFPEGKYTYEKLKEIDTIGNGLSKHVLEIKSLLDYNDSEENMRRVLNDYKNDIKYRLNINYNARGILQDSLDEIGNRSYGNEILFNKANNYTHGTRMTSIILNMVNNQADEIDVMPVVVEPHGDAHDKDIALGIRYAVDNGAKVINMSFGKEFSMYPEMVHKAIKYAEEKNVLIISSSGNNGKELNENFYKYPNDQKLDREEEISDNFLLVGASTYNLNKNLKAYFSNYSRLYVDLFAPGYEVYSLFPDGERKIDSGTSISAALTSKVAALIYAYYPNLTASQVKHILMDSGLEYTFEVSTPTKEDKNKTTPFNQLSKSGKVLNAYNALIMADSISIN</sequence>
<evidence type="ECO:0000256" key="1">
    <source>
        <dbReference type="ARBA" id="ARBA00011073"/>
    </source>
</evidence>
<accession>A0ABY8L3X3</accession>
<keyword evidence="8" id="KW-1185">Reference proteome</keyword>
<evidence type="ECO:0000256" key="2">
    <source>
        <dbReference type="ARBA" id="ARBA00022670"/>
    </source>
</evidence>
<keyword evidence="2 5" id="KW-0645">Protease</keyword>
<evidence type="ECO:0000313" key="7">
    <source>
        <dbReference type="EMBL" id="WGH74714.1"/>
    </source>
</evidence>
<evidence type="ECO:0000259" key="6">
    <source>
        <dbReference type="Pfam" id="PF00082"/>
    </source>
</evidence>
<dbReference type="EMBL" id="CP122539">
    <property type="protein sequence ID" value="WGH74714.1"/>
    <property type="molecule type" value="Genomic_DNA"/>
</dbReference>
<feature type="domain" description="Peptidase S8/S53" evidence="6">
    <location>
        <begin position="78"/>
        <end position="503"/>
    </location>
</feature>
<organism evidence="7 8">
    <name type="scientific">Tenacibaculum tangerinum</name>
    <dbReference type="NCBI Taxonomy" id="3038772"/>
    <lineage>
        <taxon>Bacteria</taxon>
        <taxon>Pseudomonadati</taxon>
        <taxon>Bacteroidota</taxon>
        <taxon>Flavobacteriia</taxon>
        <taxon>Flavobacteriales</taxon>
        <taxon>Flavobacteriaceae</taxon>
        <taxon>Tenacibaculum</taxon>
    </lineage>
</organism>
<protein>
    <submittedName>
        <fullName evidence="7">S8 family serine peptidase</fullName>
    </submittedName>
</protein>
<feature type="active site" description="Charge relay system" evidence="5">
    <location>
        <position position="304"/>
    </location>
</feature>
<keyword evidence="4 5" id="KW-0720">Serine protease</keyword>
<dbReference type="InterPro" id="IPR015500">
    <property type="entry name" value="Peptidase_S8_subtilisin-rel"/>
</dbReference>
<feature type="active site" description="Charge relay system" evidence="5">
    <location>
        <position position="470"/>
    </location>
</feature>
<dbReference type="SUPFAM" id="SSF52743">
    <property type="entry name" value="Subtilisin-like"/>
    <property type="match status" value="1"/>
</dbReference>
<evidence type="ECO:0000313" key="8">
    <source>
        <dbReference type="Proteomes" id="UP001232001"/>
    </source>
</evidence>
<comment type="similarity">
    <text evidence="1 5">Belongs to the peptidase S8 family.</text>
</comment>
<name>A0ABY8L3X3_9FLAO</name>
<dbReference type="Proteomes" id="UP001232001">
    <property type="component" value="Chromosome"/>
</dbReference>
<dbReference type="InterPro" id="IPR000209">
    <property type="entry name" value="Peptidase_S8/S53_dom"/>
</dbReference>
<gene>
    <name evidence="7" type="ORF">P8625_11555</name>
</gene>
<dbReference type="PRINTS" id="PR00723">
    <property type="entry name" value="SUBTILISIN"/>
</dbReference>
<feature type="active site" description="Charge relay system" evidence="5">
    <location>
        <position position="86"/>
    </location>
</feature>